<dbReference type="STRING" id="4829.A0A163LNS1"/>
<dbReference type="InterPro" id="IPR000270">
    <property type="entry name" value="PB1_dom"/>
</dbReference>
<feature type="repeat" description="TPR" evidence="9">
    <location>
        <begin position="181"/>
        <end position="214"/>
    </location>
</feature>
<feature type="compositionally biased region" description="Low complexity" evidence="10">
    <location>
        <begin position="540"/>
        <end position="554"/>
    </location>
</feature>
<proteinExistence type="inferred from homology"/>
<dbReference type="GO" id="GO:0005737">
    <property type="term" value="C:cytoplasm"/>
    <property type="evidence" value="ECO:0007669"/>
    <property type="project" value="UniProtKB-SubCell"/>
</dbReference>
<feature type="compositionally biased region" description="Polar residues" evidence="10">
    <location>
        <begin position="503"/>
        <end position="523"/>
    </location>
</feature>
<keyword evidence="4" id="KW-0728">SH3 domain</keyword>
<dbReference type="PANTHER" id="PTHR15175">
    <property type="entry name" value="NEUTROPHIL CYTOSOLIC FACTOR 2, NEUTROPHIL NADPH OXIDASE FACTOR 2"/>
    <property type="match status" value="1"/>
</dbReference>
<keyword evidence="6" id="KW-0677">Repeat</keyword>
<feature type="compositionally biased region" description="Low complexity" evidence="10">
    <location>
        <begin position="467"/>
        <end position="492"/>
    </location>
</feature>
<dbReference type="InterPro" id="IPR016072">
    <property type="entry name" value="Skp1_comp_dimer"/>
</dbReference>
<dbReference type="InterPro" id="IPR019734">
    <property type="entry name" value="TPR_rpt"/>
</dbReference>
<evidence type="ECO:0000256" key="7">
    <source>
        <dbReference type="ARBA" id="ARBA00022786"/>
    </source>
</evidence>
<dbReference type="AlphaFoldDB" id="A0A163LNS1"/>
<dbReference type="InterPro" id="IPR001232">
    <property type="entry name" value="SKP1-like"/>
</dbReference>
<evidence type="ECO:0000256" key="3">
    <source>
        <dbReference type="ARBA" id="ARBA00009993"/>
    </source>
</evidence>
<keyword evidence="5" id="KW-0963">Cytoplasm</keyword>
<comment type="similarity">
    <text evidence="2">Belongs to the NCF2/NOXA1 family.</text>
</comment>
<evidence type="ECO:0000256" key="1">
    <source>
        <dbReference type="ARBA" id="ARBA00004496"/>
    </source>
</evidence>
<keyword evidence="8 9" id="KW-0802">TPR repeat</keyword>
<dbReference type="SUPFAM" id="SSF54695">
    <property type="entry name" value="POZ domain"/>
    <property type="match status" value="1"/>
</dbReference>
<dbReference type="Pfam" id="PF03931">
    <property type="entry name" value="Skp1_POZ"/>
    <property type="match status" value="1"/>
</dbReference>
<dbReference type="GO" id="GO:0006511">
    <property type="term" value="P:ubiquitin-dependent protein catabolic process"/>
    <property type="evidence" value="ECO:0007669"/>
    <property type="project" value="InterPro"/>
</dbReference>
<dbReference type="Gene3D" id="3.10.20.90">
    <property type="entry name" value="Phosphatidylinositol 3-kinase Catalytic Subunit, Chain A, domain 1"/>
    <property type="match status" value="1"/>
</dbReference>
<dbReference type="Pfam" id="PF00564">
    <property type="entry name" value="PB1"/>
    <property type="match status" value="1"/>
</dbReference>
<dbReference type="InterPro" id="IPR051864">
    <property type="entry name" value="NCF2_NOXA1"/>
</dbReference>
<evidence type="ECO:0000256" key="5">
    <source>
        <dbReference type="ARBA" id="ARBA00022490"/>
    </source>
</evidence>
<dbReference type="SMART" id="SM00666">
    <property type="entry name" value="PB1"/>
    <property type="match status" value="1"/>
</dbReference>
<dbReference type="SUPFAM" id="SSF48452">
    <property type="entry name" value="TPR-like"/>
    <property type="match status" value="1"/>
</dbReference>
<dbReference type="InterPro" id="IPR016073">
    <property type="entry name" value="Skp1_comp_POZ"/>
</dbReference>
<dbReference type="InterPro" id="IPR036296">
    <property type="entry name" value="SKP1-like_dim_sf"/>
</dbReference>
<evidence type="ECO:0000256" key="6">
    <source>
        <dbReference type="ARBA" id="ARBA00022737"/>
    </source>
</evidence>
<evidence type="ECO:0000259" key="11">
    <source>
        <dbReference type="PROSITE" id="PS51745"/>
    </source>
</evidence>
<dbReference type="FunFam" id="1.25.40.10:FF:000017">
    <property type="entry name" value="NADPH oxidase regulator NoxR"/>
    <property type="match status" value="1"/>
</dbReference>
<evidence type="ECO:0000313" key="12">
    <source>
        <dbReference type="EMBL" id="SAL94898.1"/>
    </source>
</evidence>
<dbReference type="OMA" id="NPSSVIW"/>
<dbReference type="Pfam" id="PF01466">
    <property type="entry name" value="Skp1"/>
    <property type="match status" value="1"/>
</dbReference>
<feature type="domain" description="PB1" evidence="11">
    <location>
        <begin position="697"/>
        <end position="770"/>
    </location>
</feature>
<dbReference type="InterPro" id="IPR011333">
    <property type="entry name" value="SKP1/BTB/POZ_sf"/>
</dbReference>
<feature type="compositionally biased region" description="Basic and acidic residues" evidence="10">
    <location>
        <begin position="665"/>
        <end position="677"/>
    </location>
</feature>
<evidence type="ECO:0000256" key="10">
    <source>
        <dbReference type="SAM" id="MobiDB-lite"/>
    </source>
</evidence>
<evidence type="ECO:0000313" key="13">
    <source>
        <dbReference type="Proteomes" id="UP000078561"/>
    </source>
</evidence>
<dbReference type="Gene3D" id="3.30.710.10">
    <property type="entry name" value="Potassium Channel Kv1.1, Chain A"/>
    <property type="match status" value="1"/>
</dbReference>
<feature type="compositionally biased region" description="Pro residues" evidence="10">
    <location>
        <begin position="593"/>
        <end position="602"/>
    </location>
</feature>
<gene>
    <name evidence="12" type="primary">ABSGL_00190.1 scaffold 349</name>
</gene>
<dbReference type="PROSITE" id="PS50005">
    <property type="entry name" value="TPR"/>
    <property type="match status" value="1"/>
</dbReference>
<evidence type="ECO:0000256" key="8">
    <source>
        <dbReference type="ARBA" id="ARBA00022803"/>
    </source>
</evidence>
<dbReference type="CDD" id="cd05992">
    <property type="entry name" value="PB1"/>
    <property type="match status" value="1"/>
</dbReference>
<keyword evidence="13" id="KW-1185">Reference proteome</keyword>
<feature type="region of interest" description="Disordered" evidence="10">
    <location>
        <begin position="650"/>
        <end position="693"/>
    </location>
</feature>
<dbReference type="Proteomes" id="UP000078561">
    <property type="component" value="Unassembled WGS sequence"/>
</dbReference>
<dbReference type="EMBL" id="LT550042">
    <property type="protein sequence ID" value="SAL94898.1"/>
    <property type="molecule type" value="Genomic_DNA"/>
</dbReference>
<name>A0A163LNS1_ABSGL</name>
<feature type="compositionally biased region" description="Basic and acidic residues" evidence="10">
    <location>
        <begin position="557"/>
        <end position="576"/>
    </location>
</feature>
<dbReference type="InterPro" id="IPR053793">
    <property type="entry name" value="PB1-like"/>
</dbReference>
<feature type="compositionally biased region" description="Low complexity" evidence="10">
    <location>
        <begin position="406"/>
        <end position="433"/>
    </location>
</feature>
<dbReference type="SMART" id="SM00512">
    <property type="entry name" value="Skp1"/>
    <property type="match status" value="1"/>
</dbReference>
<dbReference type="Gene3D" id="1.25.40.10">
    <property type="entry name" value="Tetratricopeptide repeat domain"/>
    <property type="match status" value="1"/>
</dbReference>
<sequence>MSIRLLSSDNEEFVVERAIAERSVLIKNMLEDVGEIDSAIPLPNVSAKVLKKVIDWCDHHSGDPITTDETERRNTDIEEWDQKYMEVDQETLFDIILAANYLDIKPLLDVGCKTVANMIKGKTAEEIRKIFNIVNDFTPEEEAQIRKENLELEQWQSACLAFDGKDYDSALKTFVNMADNAKMHFNIGLVFAAVDDHERALAAYSRSIAMDPYFAVAYFQRGVSQFCIGNMQEAMQDFDHAHTKLRGNQIINYQQLGLAFRLYACEVLFNRGICRLYLGKIDAGLTDLYHAQKSKMTEEHEVIDQAVRDRGKGYSVFSIPVGVLYRPPESRLRQMHGNVDMFAAVDKLGLNKFQKPMVMAAAATAVAATGAGLGRNNSVLLSSTKFQRKQSLGFSSLGTKTIPTRHTTSQQQQHQQQMLLSSSSSSSSSSTSSNYNSPPPPPMMDPIPVASASSHYPRNHYSPAYPQHQQQNNSNNSIPLSTSSSSSLSSVSAQQQYRHHNTTTEQQQRTRKNSNPLSNFMHSQQQQQQQQQQHDEWADTASQPSSSTSSFTSSLRYRTDGRRVDSGFESSHEDRFSYSSRNSAKSHKTNRYSPPPVPPIPKPSSSSTIHQQQHVYEEDGFDPMSYSQFDHQQQQQDNDDGALAHEFQQITVEDERGRIRNRLTPHNDGRRTSDHHGYHSPPQPSTSTSSSTLGGSKIKIKVHYNDTRVILVPSTTTFDELIHRVRDKLHAPPHTRLQYKDEDNEMVLMIDDDDLQMARQIHRVRHTQDLGVEKMEIWCIT</sequence>
<protein>
    <recommendedName>
        <fullName evidence="11">PB1 domain-containing protein</fullName>
    </recommendedName>
</protein>
<dbReference type="PROSITE" id="PS51745">
    <property type="entry name" value="PB1"/>
    <property type="match status" value="1"/>
</dbReference>
<comment type="subcellular location">
    <subcellularLocation>
        <location evidence="1">Cytoplasm</location>
    </subcellularLocation>
</comment>
<accession>A0A163LNS1</accession>
<feature type="region of interest" description="Disordered" evidence="10">
    <location>
        <begin position="396"/>
        <end position="612"/>
    </location>
</feature>
<dbReference type="SUPFAM" id="SSF81382">
    <property type="entry name" value="Skp1 dimerisation domain-like"/>
    <property type="match status" value="1"/>
</dbReference>
<dbReference type="SUPFAM" id="SSF54277">
    <property type="entry name" value="CAD &amp; PB1 domains"/>
    <property type="match status" value="1"/>
</dbReference>
<dbReference type="OrthoDB" id="9450131at2759"/>
<comment type="similarity">
    <text evidence="3">Belongs to the SKP1 family.</text>
</comment>
<dbReference type="InParanoid" id="A0A163LNS1"/>
<evidence type="ECO:0000256" key="2">
    <source>
        <dbReference type="ARBA" id="ARBA00008051"/>
    </source>
</evidence>
<reference evidence="12" key="1">
    <citation type="submission" date="2016-04" db="EMBL/GenBank/DDBJ databases">
        <authorList>
            <person name="Evans L.H."/>
            <person name="Alamgir A."/>
            <person name="Owens N."/>
            <person name="Weber N.D."/>
            <person name="Virtaneva K."/>
            <person name="Barbian K."/>
            <person name="Babar A."/>
            <person name="Rosenke K."/>
        </authorList>
    </citation>
    <scope>NUCLEOTIDE SEQUENCE [LARGE SCALE GENOMIC DNA]</scope>
    <source>
        <strain evidence="12">CBS 101.48</strain>
    </source>
</reference>
<feature type="compositionally biased region" description="Polar residues" evidence="10">
    <location>
        <begin position="396"/>
        <end position="405"/>
    </location>
</feature>
<evidence type="ECO:0000256" key="4">
    <source>
        <dbReference type="ARBA" id="ARBA00022443"/>
    </source>
</evidence>
<dbReference type="InterPro" id="IPR011990">
    <property type="entry name" value="TPR-like_helical_dom_sf"/>
</dbReference>
<dbReference type="FunFam" id="3.30.710.10:FF:000026">
    <property type="entry name" value="E3 ubiquitin ligase complex SCF subunit"/>
    <property type="match status" value="1"/>
</dbReference>
<evidence type="ECO:0000256" key="9">
    <source>
        <dbReference type="PROSITE-ProRule" id="PRU00339"/>
    </source>
</evidence>
<dbReference type="SMART" id="SM00028">
    <property type="entry name" value="TPR"/>
    <property type="match status" value="3"/>
</dbReference>
<dbReference type="CDD" id="cd18322">
    <property type="entry name" value="BTB_POZ_SKP1"/>
    <property type="match status" value="1"/>
</dbReference>
<organism evidence="12">
    <name type="scientific">Absidia glauca</name>
    <name type="common">Pin mould</name>
    <dbReference type="NCBI Taxonomy" id="4829"/>
    <lineage>
        <taxon>Eukaryota</taxon>
        <taxon>Fungi</taxon>
        <taxon>Fungi incertae sedis</taxon>
        <taxon>Mucoromycota</taxon>
        <taxon>Mucoromycotina</taxon>
        <taxon>Mucoromycetes</taxon>
        <taxon>Mucorales</taxon>
        <taxon>Cunninghamellaceae</taxon>
        <taxon>Absidia</taxon>
    </lineage>
</organism>
<dbReference type="PANTHER" id="PTHR15175:SF0">
    <property type="entry name" value="SH3 DOMAIN-CONTAINING PROTEIN C23A1.17"/>
    <property type="match status" value="1"/>
</dbReference>
<keyword evidence="7" id="KW-0833">Ubl conjugation pathway</keyword>